<reference evidence="4 6" key="1">
    <citation type="submission" date="2013-12" db="EMBL/GenBank/DDBJ databases">
        <title>The complete genome sequence of Methanobacterium sp. BRM9.</title>
        <authorList>
            <consortium name="Pastoral Greenhouse Gas Research Consortium"/>
            <person name="Kelly W.J."/>
            <person name="Leahy S.C."/>
            <person name="Perry R."/>
            <person name="Li D."/>
            <person name="Altermann E."/>
            <person name="Lambie S.C."/>
            <person name="Attwood G.T."/>
        </authorList>
    </citation>
    <scope>NUCLEOTIDE SEQUENCE [LARGE SCALE GENOMIC DNA]</scope>
    <source>
        <strain evidence="4 6">BRM9</strain>
    </source>
</reference>
<dbReference type="Proteomes" id="UP000606900">
    <property type="component" value="Unassembled WGS sequence"/>
</dbReference>
<dbReference type="PROSITE" id="PS51419">
    <property type="entry name" value="RAB"/>
    <property type="match status" value="1"/>
</dbReference>
<dbReference type="KEGG" id="mfc:BRM9_1287"/>
<proteinExistence type="predicted"/>
<dbReference type="GeneID" id="24792449"/>
<dbReference type="OrthoDB" id="49590at2157"/>
<evidence type="ECO:0000313" key="6">
    <source>
        <dbReference type="Proteomes" id="UP000029661"/>
    </source>
</evidence>
<dbReference type="Proteomes" id="UP000029661">
    <property type="component" value="Chromosome"/>
</dbReference>
<evidence type="ECO:0000313" key="4">
    <source>
        <dbReference type="EMBL" id="AIS32102.1"/>
    </source>
</evidence>
<dbReference type="STRING" id="2162.BRM9_1287"/>
<dbReference type="GO" id="GO:0005525">
    <property type="term" value="F:GTP binding"/>
    <property type="evidence" value="ECO:0007669"/>
    <property type="project" value="UniProtKB-KW"/>
</dbReference>
<dbReference type="Gene3D" id="3.40.50.300">
    <property type="entry name" value="P-loop containing nucleotide triphosphate hydrolases"/>
    <property type="match status" value="2"/>
</dbReference>
<dbReference type="InterPro" id="IPR027417">
    <property type="entry name" value="P-loop_NTPase"/>
</dbReference>
<evidence type="ECO:0000313" key="5">
    <source>
        <dbReference type="EMBL" id="MBF4474595.1"/>
    </source>
</evidence>
<feature type="domain" description="KaiC-like" evidence="3">
    <location>
        <begin position="3"/>
        <end position="229"/>
    </location>
</feature>
<evidence type="ECO:0000259" key="3">
    <source>
        <dbReference type="Pfam" id="PF06745"/>
    </source>
</evidence>
<dbReference type="EMBL" id="CP006933">
    <property type="protein sequence ID" value="AIS32102.1"/>
    <property type="molecule type" value="Genomic_DNA"/>
</dbReference>
<dbReference type="SUPFAM" id="SSF52540">
    <property type="entry name" value="P-loop containing nucleoside triphosphate hydrolases"/>
    <property type="match status" value="2"/>
</dbReference>
<name>A0A089ZDJ0_METFO</name>
<dbReference type="PANTHER" id="PTHR42708:SF1">
    <property type="entry name" value="GLIDING MOTILITY PROTEIN MGLA"/>
    <property type="match status" value="1"/>
</dbReference>
<dbReference type="NCBIfam" id="TIGR00231">
    <property type="entry name" value="small_GTP"/>
    <property type="match status" value="1"/>
</dbReference>
<dbReference type="Pfam" id="PF06745">
    <property type="entry name" value="ATPase"/>
    <property type="match status" value="1"/>
</dbReference>
<evidence type="ECO:0000256" key="1">
    <source>
        <dbReference type="ARBA" id="ARBA00022741"/>
    </source>
</evidence>
<dbReference type="CDD" id="cd00882">
    <property type="entry name" value="Ras_like_GTPase"/>
    <property type="match status" value="1"/>
</dbReference>
<dbReference type="EMBL" id="JADIIL010000014">
    <property type="protein sequence ID" value="MBF4474595.1"/>
    <property type="molecule type" value="Genomic_DNA"/>
</dbReference>
<dbReference type="InterPro" id="IPR005225">
    <property type="entry name" value="Small_GTP-bd"/>
</dbReference>
<accession>A0A089ZDJ0</accession>
<dbReference type="SMART" id="SM00175">
    <property type="entry name" value="RAB"/>
    <property type="match status" value="1"/>
</dbReference>
<dbReference type="PANTHER" id="PTHR42708">
    <property type="entry name" value="ATP/GTP-BINDING PROTEIN-RELATED"/>
    <property type="match status" value="1"/>
</dbReference>
<organism evidence="4 6">
    <name type="scientific">Methanobacterium formicicum</name>
    <dbReference type="NCBI Taxonomy" id="2162"/>
    <lineage>
        <taxon>Archaea</taxon>
        <taxon>Methanobacteriati</taxon>
        <taxon>Methanobacteriota</taxon>
        <taxon>Methanomada group</taxon>
        <taxon>Methanobacteria</taxon>
        <taxon>Methanobacteriales</taxon>
        <taxon>Methanobacteriaceae</taxon>
        <taxon>Methanobacterium</taxon>
    </lineage>
</organism>
<evidence type="ECO:0000256" key="2">
    <source>
        <dbReference type="ARBA" id="ARBA00023134"/>
    </source>
</evidence>
<dbReference type="InterPro" id="IPR006689">
    <property type="entry name" value="Small_GTPase_ARF/SAR"/>
</dbReference>
<dbReference type="AlphaFoldDB" id="A0A089ZDJ0"/>
<keyword evidence="2" id="KW-0342">GTP-binding</keyword>
<dbReference type="RefSeq" id="WP_048085189.1">
    <property type="nucleotide sequence ID" value="NZ_CP006933.1"/>
</dbReference>
<sequence length="390" mass="43130">MKKTHIPKLDDFLGGGIPEGSSVLFYADPGVECEAFGYQTLQSRLEEGDHGFIFTNVTEPSSILYEFEKFGWDLEKEMEDGQAFFVDGSSYFIGVPVMGKYSIEDYSQIEKVVHTAITDVPEGVGVINNLSALIDYLDPGETVGIIKKWNKAARENKTILLYIFTEWDYETDLINEIKDSMDCLVNLSTIEERVIIGQGFMVTGATWTTPSSSMVLFNILRPGGVKIFIPKILVTGPYNAGKSSFVKNIAPNSVSVDKMALGQVPTTVAMDIGHMEHKGFVADVFGTPGQERFDLILDLLSKEAVGAFILVDSTDPHTFPRAKEMIKKCKAEAIPKVIVANKQDLPDSLTPDEIRKAMRIDSNIPIIPVSILKNEGIDEAIDALLEILYR</sequence>
<dbReference type="PRINTS" id="PR00449">
    <property type="entry name" value="RASTRNSFRMNG"/>
</dbReference>
<protein>
    <submittedName>
        <fullName evidence="4">GTP-binding protein</fullName>
    </submittedName>
</protein>
<reference evidence="5" key="2">
    <citation type="submission" date="2020-10" db="EMBL/GenBank/DDBJ databases">
        <title>Dehalococcoides mccartyi of a TCE/Cr reducing biochatode.</title>
        <authorList>
            <person name="Matturro B."/>
        </authorList>
    </citation>
    <scope>NUCLEOTIDE SEQUENCE</scope>
    <source>
        <strain evidence="5">Bin2</strain>
    </source>
</reference>
<dbReference type="InterPro" id="IPR052705">
    <property type="entry name" value="Gliding_Motility_GTPase"/>
</dbReference>
<gene>
    <name evidence="4" type="ORF">BRM9_1287</name>
    <name evidence="5" type="ORF">ISP06_03860</name>
</gene>
<dbReference type="Pfam" id="PF00025">
    <property type="entry name" value="Arf"/>
    <property type="match status" value="1"/>
</dbReference>
<keyword evidence="1" id="KW-0547">Nucleotide-binding</keyword>
<dbReference type="GO" id="GO:0003924">
    <property type="term" value="F:GTPase activity"/>
    <property type="evidence" value="ECO:0007669"/>
    <property type="project" value="InterPro"/>
</dbReference>
<dbReference type="InterPro" id="IPR014774">
    <property type="entry name" value="KaiC-like_dom"/>
</dbReference>